<dbReference type="RefSeq" id="WP_204572539.1">
    <property type="nucleotide sequence ID" value="NZ_JACJLL010000107.1"/>
</dbReference>
<evidence type="ECO:0000313" key="1">
    <source>
        <dbReference type="EMBL" id="MBM6820361.1"/>
    </source>
</evidence>
<dbReference type="EMBL" id="JACJLL010000107">
    <property type="protein sequence ID" value="MBM6820361.1"/>
    <property type="molecule type" value="Genomic_DNA"/>
</dbReference>
<protein>
    <submittedName>
        <fullName evidence="1">Uncharacterized protein</fullName>
    </submittedName>
</protein>
<reference evidence="1 2" key="1">
    <citation type="journal article" date="2021" name="Sci. Rep.">
        <title>The distribution of antibiotic resistance genes in chicken gut microbiota commensals.</title>
        <authorList>
            <person name="Juricova H."/>
            <person name="Matiasovicova J."/>
            <person name="Kubasova T."/>
            <person name="Cejkova D."/>
            <person name="Rychlik I."/>
        </authorList>
    </citation>
    <scope>NUCLEOTIDE SEQUENCE [LARGE SCALE GENOMIC DNA]</scope>
    <source>
        <strain evidence="1 2">An435</strain>
    </source>
</reference>
<gene>
    <name evidence="1" type="ORF">H6A19_13645</name>
</gene>
<keyword evidence="2" id="KW-1185">Reference proteome</keyword>
<name>A0ABS2FK61_9CLOT</name>
<proteinExistence type="predicted"/>
<organism evidence="1 2">
    <name type="scientific">Clostridium saudiense</name>
    <dbReference type="NCBI Taxonomy" id="1414720"/>
    <lineage>
        <taxon>Bacteria</taxon>
        <taxon>Bacillati</taxon>
        <taxon>Bacillota</taxon>
        <taxon>Clostridia</taxon>
        <taxon>Eubacteriales</taxon>
        <taxon>Clostridiaceae</taxon>
        <taxon>Clostridium</taxon>
    </lineage>
</organism>
<dbReference type="InterPro" id="IPR029063">
    <property type="entry name" value="SAM-dependent_MTases_sf"/>
</dbReference>
<evidence type="ECO:0000313" key="2">
    <source>
        <dbReference type="Proteomes" id="UP000767334"/>
    </source>
</evidence>
<accession>A0ABS2FK61</accession>
<dbReference type="SUPFAM" id="SSF53335">
    <property type="entry name" value="S-adenosyl-L-methionine-dependent methyltransferases"/>
    <property type="match status" value="1"/>
</dbReference>
<comment type="caution">
    <text evidence="1">The sequence shown here is derived from an EMBL/GenBank/DDBJ whole genome shotgun (WGS) entry which is preliminary data.</text>
</comment>
<dbReference type="Gene3D" id="3.40.50.150">
    <property type="entry name" value="Vaccinia Virus protein VP39"/>
    <property type="match status" value="1"/>
</dbReference>
<sequence length="319" mass="38042">MKYKEYIEKNNIESDLVVESHDNCKNNGANNEYVLSISTRNNHQIKSKERVNNHGEVLTPEWVVKDMLNLIPISAAQIESRYLENSVGEGVFLAEVLRRKLDLVFRNYNKKCDREFYTLVAVSNIYGFELLKDNVDIARLRLEILIKEYFIQWSGKSVSKKLLDVIRVIINNNIINMDSLRFRTPRFDESGKIMRDCNGEFIYQDEAIRISEWIFDYKRKEIKRIEYFYEDIVYEQKQKYLLNNKNNNSLNNDIYGLHSNIIDNRDKQYEEQYQLSFIDNLTFNKENEQINQEDKIEIMPAKPVRIFESVYYLDGVKMK</sequence>
<dbReference type="Proteomes" id="UP000767334">
    <property type="component" value="Unassembled WGS sequence"/>
</dbReference>